<organism evidence="2 3">
    <name type="scientific">Mycena sanguinolenta</name>
    <dbReference type="NCBI Taxonomy" id="230812"/>
    <lineage>
        <taxon>Eukaryota</taxon>
        <taxon>Fungi</taxon>
        <taxon>Dikarya</taxon>
        <taxon>Basidiomycota</taxon>
        <taxon>Agaricomycotina</taxon>
        <taxon>Agaricomycetes</taxon>
        <taxon>Agaricomycetidae</taxon>
        <taxon>Agaricales</taxon>
        <taxon>Marasmiineae</taxon>
        <taxon>Mycenaceae</taxon>
        <taxon>Mycena</taxon>
    </lineage>
</organism>
<keyword evidence="3" id="KW-1185">Reference proteome</keyword>
<comment type="caution">
    <text evidence="2">The sequence shown here is derived from an EMBL/GenBank/DDBJ whole genome shotgun (WGS) entry which is preliminary data.</text>
</comment>
<protein>
    <submittedName>
        <fullName evidence="2">Uncharacterized protein</fullName>
    </submittedName>
</protein>
<name>A0A8H6ZFA1_9AGAR</name>
<feature type="region of interest" description="Disordered" evidence="1">
    <location>
        <begin position="72"/>
        <end position="100"/>
    </location>
</feature>
<gene>
    <name evidence="2" type="ORF">MSAN_00218200</name>
</gene>
<evidence type="ECO:0000256" key="1">
    <source>
        <dbReference type="SAM" id="MobiDB-lite"/>
    </source>
</evidence>
<dbReference type="EMBL" id="JACAZH010000001">
    <property type="protein sequence ID" value="KAF7377943.1"/>
    <property type="molecule type" value="Genomic_DNA"/>
</dbReference>
<dbReference type="Proteomes" id="UP000623467">
    <property type="component" value="Unassembled WGS sequence"/>
</dbReference>
<reference evidence="2" key="1">
    <citation type="submission" date="2020-05" db="EMBL/GenBank/DDBJ databases">
        <title>Mycena genomes resolve the evolution of fungal bioluminescence.</title>
        <authorList>
            <person name="Tsai I.J."/>
        </authorList>
    </citation>
    <scope>NUCLEOTIDE SEQUENCE</scope>
    <source>
        <strain evidence="2">160909Yilan</strain>
    </source>
</reference>
<proteinExistence type="predicted"/>
<evidence type="ECO:0000313" key="3">
    <source>
        <dbReference type="Proteomes" id="UP000623467"/>
    </source>
</evidence>
<dbReference type="AlphaFoldDB" id="A0A8H6ZFA1"/>
<accession>A0A8H6ZFA1</accession>
<sequence length="136" mass="14662">MLRVARDDLCALDAPRTPHASSSYISCTRRQRQHTRTRRFLKSHVTLQGVGRRILPFTTYVPPSSALAAGGLPLHGKSAGERDTDSGAGGSEAHRAYASDLLTPSPTLAAAVVRERRQCKCRTDAPRLRSVVGQGA</sequence>
<evidence type="ECO:0000313" key="2">
    <source>
        <dbReference type="EMBL" id="KAF7377943.1"/>
    </source>
</evidence>